<feature type="region of interest" description="Disordered" evidence="1">
    <location>
        <begin position="1"/>
        <end position="54"/>
    </location>
</feature>
<evidence type="ECO:0000313" key="2">
    <source>
        <dbReference type="EMBL" id="MBC8361261.1"/>
    </source>
</evidence>
<dbReference type="AlphaFoldDB" id="A0A8J6NW46"/>
<dbReference type="EMBL" id="JACNJH010000128">
    <property type="protein sequence ID" value="MBC8361261.1"/>
    <property type="molecule type" value="Genomic_DNA"/>
</dbReference>
<comment type="caution">
    <text evidence="2">The sequence shown here is derived from an EMBL/GenBank/DDBJ whole genome shotgun (WGS) entry which is preliminary data.</text>
</comment>
<gene>
    <name evidence="2" type="ORF">H8E23_07680</name>
</gene>
<evidence type="ECO:0000256" key="1">
    <source>
        <dbReference type="SAM" id="MobiDB-lite"/>
    </source>
</evidence>
<protein>
    <submittedName>
        <fullName evidence="2">Recombinase family protein</fullName>
    </submittedName>
</protein>
<feature type="compositionally biased region" description="Basic and acidic residues" evidence="1">
    <location>
        <begin position="14"/>
        <end position="28"/>
    </location>
</feature>
<feature type="region of interest" description="Disordered" evidence="1">
    <location>
        <begin position="110"/>
        <end position="130"/>
    </location>
</feature>
<evidence type="ECO:0000313" key="3">
    <source>
        <dbReference type="Proteomes" id="UP000603434"/>
    </source>
</evidence>
<sequence>MSDFLHSLRSGKFKRNDRNNRHQNDSHHKSSQWRGDAEARKGPQHPAYAPGQLSTIISDGVSEIKTILEDIAASQRRLAEAYASIAVADERRADAMEHIVEFLRQRFGGGFEPGRDDRAGSGSELEPDPLAMQDEFSITTGDPDRERLPNDILDMRNAGMSYDKIAQQLESDGVPTFSGKGQWRGHTISKLCKEFSESGV</sequence>
<proteinExistence type="predicted"/>
<name>A0A8J6NW46_9BACT</name>
<accession>A0A8J6NW46</accession>
<organism evidence="2 3">
    <name type="scientific">Candidatus Desulfatibia profunda</name>
    <dbReference type="NCBI Taxonomy" id="2841695"/>
    <lineage>
        <taxon>Bacteria</taxon>
        <taxon>Pseudomonadati</taxon>
        <taxon>Thermodesulfobacteriota</taxon>
        <taxon>Desulfobacteria</taxon>
        <taxon>Desulfobacterales</taxon>
        <taxon>Desulfobacterales incertae sedis</taxon>
        <taxon>Candidatus Desulfatibia</taxon>
    </lineage>
</organism>
<dbReference type="Proteomes" id="UP000603434">
    <property type="component" value="Unassembled WGS sequence"/>
</dbReference>
<reference evidence="2 3" key="1">
    <citation type="submission" date="2020-08" db="EMBL/GenBank/DDBJ databases">
        <title>Bridging the membrane lipid divide: bacteria of the FCB group superphylum have the potential to synthesize archaeal ether lipids.</title>
        <authorList>
            <person name="Villanueva L."/>
            <person name="Von Meijenfeldt F.A.B."/>
            <person name="Westbye A.B."/>
            <person name="Yadav S."/>
            <person name="Hopmans E.C."/>
            <person name="Dutilh B.E."/>
            <person name="Sinninghe Damste J.S."/>
        </authorList>
    </citation>
    <scope>NUCLEOTIDE SEQUENCE [LARGE SCALE GENOMIC DNA]</scope>
    <source>
        <strain evidence="2">NIOZ-UU30</strain>
    </source>
</reference>